<dbReference type="RefSeq" id="WP_379658639.1">
    <property type="nucleotide sequence ID" value="NZ_JBHTIV010000022.1"/>
</dbReference>
<comment type="caution">
    <text evidence="2">The sequence shown here is derived from an EMBL/GenBank/DDBJ whole genome shotgun (WGS) entry which is preliminary data.</text>
</comment>
<dbReference type="EMBL" id="JBHTIV010000022">
    <property type="protein sequence ID" value="MFD0933337.1"/>
    <property type="molecule type" value="Genomic_DNA"/>
</dbReference>
<keyword evidence="3" id="KW-1185">Reference proteome</keyword>
<dbReference type="SUPFAM" id="SSF53448">
    <property type="entry name" value="Nucleotide-diphospho-sugar transferases"/>
    <property type="match status" value="1"/>
</dbReference>
<evidence type="ECO:0000313" key="3">
    <source>
        <dbReference type="Proteomes" id="UP001597049"/>
    </source>
</evidence>
<reference evidence="3" key="1">
    <citation type="journal article" date="2019" name="Int. J. Syst. Evol. Microbiol.">
        <title>The Global Catalogue of Microorganisms (GCM) 10K type strain sequencing project: providing services to taxonomists for standard genome sequencing and annotation.</title>
        <authorList>
            <consortium name="The Broad Institute Genomics Platform"/>
            <consortium name="The Broad Institute Genome Sequencing Center for Infectious Disease"/>
            <person name="Wu L."/>
            <person name="Ma J."/>
        </authorList>
    </citation>
    <scope>NUCLEOTIDE SEQUENCE [LARGE SCALE GENOMIC DNA]</scope>
    <source>
        <strain evidence="3">CCUG 56752</strain>
    </source>
</reference>
<dbReference type="PANTHER" id="PTHR22916">
    <property type="entry name" value="GLYCOSYLTRANSFERASE"/>
    <property type="match status" value="1"/>
</dbReference>
<dbReference type="InterPro" id="IPR029044">
    <property type="entry name" value="Nucleotide-diphossugar_trans"/>
</dbReference>
<proteinExistence type="predicted"/>
<gene>
    <name evidence="2" type="ORF">ACFQ0R_12075</name>
</gene>
<sequence length="317" mass="37683">MTKPPTVSVVMITYNHENFIKEAIQGVLTQVSDFTIELIIANDKSTDATHQVIDELLEKNIPEHIHIRYYNHKGNKGMMSNFIWALQQAKGKYIALCEGDDYWTDPLKLQKQADFLEENKGFVLCCHNAFFLNSVSSKTQERVIPKLRQDKEYTELELNKGAWILTPTLFFRNLNDIHDILNKVESKILNSDMLLFSILGKFGKGKYIESIEPVMYRVHEGGVWSSKKHDKIFVWWNRYQLEKVLSHLHRENDEVSVFFKKRLTDLNRKLHRNLYRLNREQVKELNMDYFKWNKFEPYRIKGFIKHNFTYLRLKFGL</sequence>
<dbReference type="InterPro" id="IPR001173">
    <property type="entry name" value="Glyco_trans_2-like"/>
</dbReference>
<feature type="domain" description="Glycosyltransferase 2-like" evidence="1">
    <location>
        <begin position="8"/>
        <end position="171"/>
    </location>
</feature>
<protein>
    <submittedName>
        <fullName evidence="2">Glycosyltransferase family 2 protein</fullName>
    </submittedName>
</protein>
<accession>A0ABW3GTD7</accession>
<dbReference type="Proteomes" id="UP001597049">
    <property type="component" value="Unassembled WGS sequence"/>
</dbReference>
<dbReference type="Pfam" id="PF00535">
    <property type="entry name" value="Glycos_transf_2"/>
    <property type="match status" value="1"/>
</dbReference>
<name>A0ABW3GTD7_9FLAO</name>
<dbReference type="PANTHER" id="PTHR22916:SF3">
    <property type="entry name" value="UDP-GLCNAC:BETAGAL BETA-1,3-N-ACETYLGLUCOSAMINYLTRANSFERASE-LIKE PROTEIN 1"/>
    <property type="match status" value="1"/>
</dbReference>
<evidence type="ECO:0000259" key="1">
    <source>
        <dbReference type="Pfam" id="PF00535"/>
    </source>
</evidence>
<organism evidence="2 3">
    <name type="scientific">Psychroflexus salinarum</name>
    <dbReference type="NCBI Taxonomy" id="546024"/>
    <lineage>
        <taxon>Bacteria</taxon>
        <taxon>Pseudomonadati</taxon>
        <taxon>Bacteroidota</taxon>
        <taxon>Flavobacteriia</taxon>
        <taxon>Flavobacteriales</taxon>
        <taxon>Flavobacteriaceae</taxon>
        <taxon>Psychroflexus</taxon>
    </lineage>
</organism>
<dbReference type="Gene3D" id="3.90.550.10">
    <property type="entry name" value="Spore Coat Polysaccharide Biosynthesis Protein SpsA, Chain A"/>
    <property type="match status" value="1"/>
</dbReference>
<evidence type="ECO:0000313" key="2">
    <source>
        <dbReference type="EMBL" id="MFD0933337.1"/>
    </source>
</evidence>